<dbReference type="AlphaFoldDB" id="A0A0F7JXT8"/>
<dbReference type="Pfam" id="PF00044">
    <property type="entry name" value="Gp_dh_N"/>
    <property type="match status" value="1"/>
</dbReference>
<dbReference type="InterPro" id="IPR020831">
    <property type="entry name" value="GlycerAld/Erythrose_P_DH"/>
</dbReference>
<dbReference type="GO" id="GO:0004365">
    <property type="term" value="F:glyceraldehyde-3-phosphate dehydrogenase (NAD+) (phosphorylating) activity"/>
    <property type="evidence" value="ECO:0007669"/>
    <property type="project" value="UniProtKB-EC"/>
</dbReference>
<dbReference type="GO" id="GO:0051287">
    <property type="term" value="F:NAD binding"/>
    <property type="evidence" value="ECO:0007669"/>
    <property type="project" value="InterPro"/>
</dbReference>
<dbReference type="OrthoDB" id="9803304at2"/>
<dbReference type="SUPFAM" id="SSF51735">
    <property type="entry name" value="NAD(P)-binding Rossmann-fold domains"/>
    <property type="match status" value="1"/>
</dbReference>
<dbReference type="Gene3D" id="3.30.360.10">
    <property type="entry name" value="Dihydrodipicolinate Reductase, domain 2"/>
    <property type="match status" value="1"/>
</dbReference>
<dbReference type="InterPro" id="IPR036291">
    <property type="entry name" value="NAD(P)-bd_dom_sf"/>
</dbReference>
<dbReference type="PROSITE" id="PS00071">
    <property type="entry name" value="GAPDH"/>
    <property type="match status" value="1"/>
</dbReference>
<evidence type="ECO:0000256" key="2">
    <source>
        <dbReference type="ARBA" id="ARBA00011881"/>
    </source>
</evidence>
<gene>
    <name evidence="9" type="primary">gapA</name>
    <name evidence="9" type="ORF">AAY24_02980</name>
</gene>
<keyword evidence="10" id="KW-1185">Reference proteome</keyword>
<keyword evidence="3 9" id="KW-0560">Oxidoreductase</keyword>
<feature type="binding site" evidence="5">
    <location>
        <begin position="12"/>
        <end position="13"/>
    </location>
    <ligand>
        <name>NAD(+)</name>
        <dbReference type="ChEBI" id="CHEBI:57540"/>
    </ligand>
</feature>
<dbReference type="RefSeq" id="WP_046858421.1">
    <property type="nucleotide sequence ID" value="NZ_CP011412.1"/>
</dbReference>
<feature type="binding site" evidence="5">
    <location>
        <position position="319"/>
    </location>
    <ligand>
        <name>NAD(+)</name>
        <dbReference type="ChEBI" id="CHEBI:57540"/>
    </ligand>
</feature>
<proteinExistence type="inferred from homology"/>
<evidence type="ECO:0000256" key="4">
    <source>
        <dbReference type="PIRSR" id="PIRSR000149-1"/>
    </source>
</evidence>
<comment type="similarity">
    <text evidence="1 7">Belongs to the glyceraldehyde-3-phosphate dehydrogenase family.</text>
</comment>
<dbReference type="InterPro" id="IPR020828">
    <property type="entry name" value="GlycerAld_3-P_DH_NAD(P)-bd"/>
</dbReference>
<sequence length="346" mass="38686">MKLKVAINGYGRIGRCILRALYESPYYRRQIEIVAINELADLDVVTHLTKYDTTHGRFPGSVARDERHLLIDGDKIALLSEPDPELLPWRALEVDLVLECSGVFKSRQDAEQHIRAGATKVLFSHPAEPDVDATIVYGVNEQQLQPTDTIVSNASCTTNAIIPVLHALQGSFGIECALITTIHSAMHDQPVIDAYDSDLRKTRSALQSIIPVETGLARGVVRILPELQNRVHAQAIRVPTINVSMMDLSVELERPATRNELNQLFRTLSEKQDGRLFGYIEELLVSCDFNHDSRSSIVDSNQTQVCNHHFAKVVTWFDNEWGFANRMLDTTLAMAPGQVPSPRLNN</sequence>
<dbReference type="InterPro" id="IPR020829">
    <property type="entry name" value="GlycerAld_3-P_DH_cat"/>
</dbReference>
<dbReference type="PATRIC" id="fig|1543721.4.peg.624"/>
<keyword evidence="5" id="KW-0520">NAD</keyword>
<dbReference type="Gene3D" id="3.40.50.720">
    <property type="entry name" value="NAD(P)-binding Rossmann-like Domain"/>
    <property type="match status" value="1"/>
</dbReference>
<dbReference type="InterPro" id="IPR020830">
    <property type="entry name" value="GlycerAld_3-P_DH_AS"/>
</dbReference>
<evidence type="ECO:0000256" key="5">
    <source>
        <dbReference type="PIRSR" id="PIRSR000149-3"/>
    </source>
</evidence>
<comment type="subunit">
    <text evidence="2">Homotetramer.</text>
</comment>
<evidence type="ECO:0000313" key="9">
    <source>
        <dbReference type="EMBL" id="AKH19483.1"/>
    </source>
</evidence>
<evidence type="ECO:0000256" key="6">
    <source>
        <dbReference type="PIRSR" id="PIRSR000149-4"/>
    </source>
</evidence>
<keyword evidence="5" id="KW-0547">Nucleotide-binding</keyword>
<reference evidence="9 10" key="1">
    <citation type="journal article" date="2015" name="Genome Announc.">
        <title>Complete Genome Sequence of Sedimenticola thiotaurini Strain SIP-G1, a Polyphosphate- and Polyhydroxyalkanoate-Accumulating Sulfur-Oxidizing Gammaproteobacterium Isolated from Salt Marsh Sediments.</title>
        <authorList>
            <person name="Flood B.E."/>
            <person name="Jones D.S."/>
            <person name="Bailey J.V."/>
        </authorList>
    </citation>
    <scope>NUCLEOTIDE SEQUENCE [LARGE SCALE GENOMIC DNA]</scope>
    <source>
        <strain evidence="9 10">SIP-G1</strain>
    </source>
</reference>
<accession>A0A0F7JXT8</accession>
<protein>
    <submittedName>
        <fullName evidence="9">Glyceraldehyde-3-phosphate dehydrogenase</fullName>
        <ecNumber evidence="9">1.2.1.12</ecNumber>
    </submittedName>
</protein>
<organism evidence="9 10">
    <name type="scientific">Sedimenticola thiotaurini</name>
    <dbReference type="NCBI Taxonomy" id="1543721"/>
    <lineage>
        <taxon>Bacteria</taxon>
        <taxon>Pseudomonadati</taxon>
        <taxon>Pseudomonadota</taxon>
        <taxon>Gammaproteobacteria</taxon>
        <taxon>Chromatiales</taxon>
        <taxon>Sedimenticolaceae</taxon>
        <taxon>Sedimenticola</taxon>
    </lineage>
</organism>
<dbReference type="PANTHER" id="PTHR43148">
    <property type="entry name" value="GLYCERALDEHYDE-3-PHOSPHATE DEHYDROGENASE 2"/>
    <property type="match status" value="1"/>
</dbReference>
<dbReference type="EMBL" id="CP011412">
    <property type="protein sequence ID" value="AKH19483.1"/>
    <property type="molecule type" value="Genomic_DNA"/>
</dbReference>
<dbReference type="FunFam" id="3.30.360.10:FF:000002">
    <property type="entry name" value="Glyceraldehyde-3-phosphate dehydrogenase"/>
    <property type="match status" value="1"/>
</dbReference>
<name>A0A0F7JXT8_9GAMM</name>
<feature type="binding site" evidence="5">
    <location>
        <position position="124"/>
    </location>
    <ligand>
        <name>NAD(+)</name>
        <dbReference type="ChEBI" id="CHEBI:57540"/>
    </ligand>
</feature>
<dbReference type="PRINTS" id="PR00078">
    <property type="entry name" value="G3PDHDRGNASE"/>
</dbReference>
<dbReference type="SMART" id="SM00846">
    <property type="entry name" value="Gp_dh_N"/>
    <property type="match status" value="1"/>
</dbReference>
<evidence type="ECO:0000259" key="8">
    <source>
        <dbReference type="SMART" id="SM00846"/>
    </source>
</evidence>
<dbReference type="PIRSF" id="PIRSF000149">
    <property type="entry name" value="GAP_DH"/>
    <property type="match status" value="1"/>
</dbReference>
<feature type="domain" description="Glyceraldehyde 3-phosphate dehydrogenase NAD(P) binding" evidence="8">
    <location>
        <begin position="3"/>
        <end position="156"/>
    </location>
</feature>
<evidence type="ECO:0000256" key="7">
    <source>
        <dbReference type="RuleBase" id="RU000397"/>
    </source>
</evidence>
<dbReference type="Proteomes" id="UP000034410">
    <property type="component" value="Chromosome"/>
</dbReference>
<feature type="site" description="Activates thiol group during catalysis" evidence="6">
    <location>
        <position position="183"/>
    </location>
</feature>
<dbReference type="SUPFAM" id="SSF55347">
    <property type="entry name" value="Glyceraldehyde-3-phosphate dehydrogenase-like, C-terminal domain"/>
    <property type="match status" value="1"/>
</dbReference>
<evidence type="ECO:0000256" key="1">
    <source>
        <dbReference type="ARBA" id="ARBA00007406"/>
    </source>
</evidence>
<dbReference type="KEGG" id="seds:AAY24_02980"/>
<dbReference type="Pfam" id="PF02800">
    <property type="entry name" value="Gp_dh_C"/>
    <property type="match status" value="1"/>
</dbReference>
<evidence type="ECO:0000256" key="3">
    <source>
        <dbReference type="ARBA" id="ARBA00023002"/>
    </source>
</evidence>
<feature type="active site" description="Nucleophile" evidence="4">
    <location>
        <position position="156"/>
    </location>
</feature>
<dbReference type="FunFam" id="3.40.50.720:FF:000001">
    <property type="entry name" value="Glyceraldehyde-3-phosphate dehydrogenase"/>
    <property type="match status" value="1"/>
</dbReference>
<dbReference type="EC" id="1.2.1.12" evidence="9"/>
<evidence type="ECO:0000313" key="10">
    <source>
        <dbReference type="Proteomes" id="UP000034410"/>
    </source>
</evidence>
<dbReference type="CDD" id="cd17892">
    <property type="entry name" value="GAPDH_N_E4PDH"/>
    <property type="match status" value="1"/>
</dbReference>